<dbReference type="EMBL" id="SGPK01000489">
    <property type="protein sequence ID" value="THH03170.1"/>
    <property type="molecule type" value="Genomic_DNA"/>
</dbReference>
<feature type="transmembrane region" description="Helical" evidence="9">
    <location>
        <begin position="698"/>
        <end position="719"/>
    </location>
</feature>
<keyword evidence="4 9" id="KW-0812">Transmembrane</keyword>
<dbReference type="OrthoDB" id="66620at2759"/>
<name>A0A4S4L184_9AGAM</name>
<dbReference type="Proteomes" id="UP000308199">
    <property type="component" value="Unassembled WGS sequence"/>
</dbReference>
<feature type="transmembrane region" description="Helical" evidence="9">
    <location>
        <begin position="731"/>
        <end position="751"/>
    </location>
</feature>
<feature type="transmembrane region" description="Helical" evidence="9">
    <location>
        <begin position="1276"/>
        <end position="1299"/>
    </location>
</feature>
<dbReference type="Pfam" id="PF19055">
    <property type="entry name" value="ABC2_membrane_7"/>
    <property type="match status" value="1"/>
</dbReference>
<feature type="domain" description="ABC transporter" evidence="10">
    <location>
        <begin position="904"/>
        <end position="1147"/>
    </location>
</feature>
<dbReference type="InterPro" id="IPR043926">
    <property type="entry name" value="ABCG_dom"/>
</dbReference>
<comment type="similarity">
    <text evidence="2">Belongs to the ABC transporter superfamily. ABCG family. PDR (TC 3.A.1.205) subfamily.</text>
</comment>
<feature type="transmembrane region" description="Helical" evidence="9">
    <location>
        <begin position="624"/>
        <end position="645"/>
    </location>
</feature>
<dbReference type="InterPro" id="IPR013525">
    <property type="entry name" value="ABC2_TM"/>
</dbReference>
<evidence type="ECO:0000256" key="8">
    <source>
        <dbReference type="ARBA" id="ARBA00023136"/>
    </source>
</evidence>
<organism evidence="11 12">
    <name type="scientific">Phellinidium pouzarii</name>
    <dbReference type="NCBI Taxonomy" id="167371"/>
    <lineage>
        <taxon>Eukaryota</taxon>
        <taxon>Fungi</taxon>
        <taxon>Dikarya</taxon>
        <taxon>Basidiomycota</taxon>
        <taxon>Agaricomycotina</taxon>
        <taxon>Agaricomycetes</taxon>
        <taxon>Hymenochaetales</taxon>
        <taxon>Hymenochaetaceae</taxon>
        <taxon>Phellinidium</taxon>
    </lineage>
</organism>
<evidence type="ECO:0000256" key="5">
    <source>
        <dbReference type="ARBA" id="ARBA00022741"/>
    </source>
</evidence>
<feature type="transmembrane region" description="Helical" evidence="9">
    <location>
        <begin position="1355"/>
        <end position="1377"/>
    </location>
</feature>
<proteinExistence type="inferred from homology"/>
<dbReference type="InterPro" id="IPR010929">
    <property type="entry name" value="PDR_CDR_ABC"/>
</dbReference>
<reference evidence="11 12" key="1">
    <citation type="submission" date="2019-02" db="EMBL/GenBank/DDBJ databases">
        <title>Genome sequencing of the rare red list fungi Phellinidium pouzarii.</title>
        <authorList>
            <person name="Buettner E."/>
            <person name="Kellner H."/>
        </authorList>
    </citation>
    <scope>NUCLEOTIDE SEQUENCE [LARGE SCALE GENOMIC DNA]</scope>
    <source>
        <strain evidence="11 12">DSM 108285</strain>
    </source>
</reference>
<feature type="transmembrane region" description="Helical" evidence="9">
    <location>
        <begin position="666"/>
        <end position="692"/>
    </location>
</feature>
<dbReference type="Gene3D" id="3.40.50.300">
    <property type="entry name" value="P-loop containing nucleotide triphosphate hydrolases"/>
    <property type="match status" value="2"/>
</dbReference>
<evidence type="ECO:0000256" key="6">
    <source>
        <dbReference type="ARBA" id="ARBA00022840"/>
    </source>
</evidence>
<keyword evidence="3" id="KW-0813">Transport</keyword>
<dbReference type="GO" id="GO:0016887">
    <property type="term" value="F:ATP hydrolysis activity"/>
    <property type="evidence" value="ECO:0007669"/>
    <property type="project" value="InterPro"/>
</dbReference>
<dbReference type="SMART" id="SM00382">
    <property type="entry name" value="AAA"/>
    <property type="match status" value="2"/>
</dbReference>
<dbReference type="Pfam" id="PF00005">
    <property type="entry name" value="ABC_tran"/>
    <property type="match status" value="2"/>
</dbReference>
<dbReference type="GO" id="GO:0016020">
    <property type="term" value="C:membrane"/>
    <property type="evidence" value="ECO:0007669"/>
    <property type="project" value="UniProtKB-SubCell"/>
</dbReference>
<dbReference type="InterPro" id="IPR027417">
    <property type="entry name" value="P-loop_NTPase"/>
</dbReference>
<evidence type="ECO:0000313" key="11">
    <source>
        <dbReference type="EMBL" id="THH03170.1"/>
    </source>
</evidence>
<evidence type="ECO:0000313" key="12">
    <source>
        <dbReference type="Proteomes" id="UP000308199"/>
    </source>
</evidence>
<dbReference type="Pfam" id="PF06422">
    <property type="entry name" value="PDR_CDR"/>
    <property type="match status" value="1"/>
</dbReference>
<evidence type="ECO:0000259" key="10">
    <source>
        <dbReference type="PROSITE" id="PS50893"/>
    </source>
</evidence>
<evidence type="ECO:0000256" key="4">
    <source>
        <dbReference type="ARBA" id="ARBA00022692"/>
    </source>
</evidence>
<feature type="transmembrane region" description="Helical" evidence="9">
    <location>
        <begin position="837"/>
        <end position="858"/>
    </location>
</feature>
<keyword evidence="7 9" id="KW-1133">Transmembrane helix</keyword>
<dbReference type="Pfam" id="PF01061">
    <property type="entry name" value="ABC2_membrane"/>
    <property type="match status" value="2"/>
</dbReference>
<feature type="transmembrane region" description="Helical" evidence="9">
    <location>
        <begin position="1319"/>
        <end position="1343"/>
    </location>
</feature>
<dbReference type="InterPro" id="IPR034003">
    <property type="entry name" value="ABCG_PDR_2"/>
</dbReference>
<dbReference type="InterPro" id="IPR017871">
    <property type="entry name" value="ABC_transporter-like_CS"/>
</dbReference>
<dbReference type="SUPFAM" id="SSF52540">
    <property type="entry name" value="P-loop containing nucleoside triphosphate hydrolases"/>
    <property type="match status" value="2"/>
</dbReference>
<gene>
    <name evidence="11" type="ORF">EW145_g6471</name>
</gene>
<feature type="transmembrane region" description="Helical" evidence="9">
    <location>
        <begin position="1247"/>
        <end position="1264"/>
    </location>
</feature>
<feature type="transmembrane region" description="Helical" evidence="9">
    <location>
        <begin position="587"/>
        <end position="612"/>
    </location>
</feature>
<sequence length="1521" mass="170067">MEYLQYPSFSWTPTDEEKGASFDFPSQIARAAPVTHEYIDLQRLSHVSLADRDELTSQSALAFPLPVHGQPRAFQPFLTFDFEPADHAKHHKRNFASRRLSSSSRVSLAHFDPEGVKHLFKRISEVSFAMDGPLSRSWAQMSVEEELPTIELDKYAMQASRFSLESKDTMESSPSSVASDGPDELYNKKNVPPFDLELALRETIKQHDLRHLPLGLAFKDLCIFGFDMSPSSGNALQSTLGSLLNPVEWVKNLVKMRHPCTRRVISGFEGVVNPGEMLLVLGRPSSGCNALLKALANQTDEFIHVFGERRYGSLTPQRAKDTCKGDVVYFPEDNVHFSSLTVQQTISFAAKTRTVGHYLRHGYIQHLTAVLMTIFGLRHVKDTQIGNDTVREVSGGERRRVAICEALARGVLIGCWDNSTRGLDASAALEFGRALRIATDFAGLTTIANIHQASDALYQLFDKVCVIGEGRMYYYGRADAAKEYFESLGYIPQPRQTIADFLVSMTDPSVRMSASSQSRSIPNSSEDFARAFHKSRLGQENRIELKAYWHEFVNCDTYFANSGHDRIKRLTHLIVPQERIVGLARQLWVVIVGELLVLALQAVVIGTTFLNVPDSTASFFSRGGVMHFVVVFVMLSAMVEGQTMHSNRATIDRQQRAGMYCPSIETLAFILVDTPFTVALYSVFAAIVYLLVDTQRTTGQFLTFLLIVLAMTLTMKMFFRATAVMFRKSTSAQATGGLAALFFMLYTGFVIPKPNLVKGLWWLTWLNPLRYGFEALMANDFPVLNASCSQLVPWGSAYRNVSLVNQICIAPGSVSGQTNVDGNRYIAVVYDYSYDNLWINFAFILAFGLLFLACLLVFTEWRTSTKKAASVLFSRGFQMYVTDSGCHRRETPSVHVHDKAQKEIPLTNVFAWRNLQYEAPGNTGHKLLDDISGYVAPGKLTALMGECGAGKTMLLNVLAGRHEGGTVTGEVSFNGRPLPPDFYSQIGYCQQNDTHTAEQTVREALLLSAKLRQPYSISLAEKEAYVESCLKMCGLETYSDAIVGTLGAEHRRKTTIGIELAAQPKLLLFLDEPTSGLDSQAALAIINLLRDLANLGQAILCTIQQPSGELFQHFDQVLLLRKGGRMVYFGDIGYDCETLIGYFESNGAKPCDTTTNPADWMMDVVRAEYSAAIPIDWNDRWLRSVEIAKLRQEIQSLQKEEYNSPSEDLALIPAPTFTTSWFYQLYTLMGRGFLVYWRSPYYLLEKFLLNAFTGLLIGFTFYKCQNSMQGTQNKLFAVNMLTFVCIPVAIPLQAVFVGARRVYGVRERHSHMYSWTALLASQILVELPWNIISSVLVFSSWYWTVGFETSRAPYAVLMLVLVFPVYYTTFAQVVASVCPTAETASLLFVVLFSFVAMFNGVLQPFDQLHWWRWMYRASPLTYLVEGLVAHVVGNQQIECSSSEFAVLDPPPGQTCLDYLRASISSSGGYVANGFATTSCQYCPARTTDAFLARNFNIFYAHRWRNVGIVLGASVLNTCAYL</sequence>
<evidence type="ECO:0000256" key="9">
    <source>
        <dbReference type="SAM" id="Phobius"/>
    </source>
</evidence>
<keyword evidence="8 9" id="KW-0472">Membrane</keyword>
<comment type="subcellular location">
    <subcellularLocation>
        <location evidence="1">Membrane</location>
        <topology evidence="1">Multi-pass membrane protein</topology>
    </subcellularLocation>
</comment>
<dbReference type="PROSITE" id="PS00211">
    <property type="entry name" value="ABC_TRANSPORTER_1"/>
    <property type="match status" value="1"/>
</dbReference>
<evidence type="ECO:0000256" key="1">
    <source>
        <dbReference type="ARBA" id="ARBA00004141"/>
    </source>
</evidence>
<feature type="transmembrane region" description="Helical" evidence="9">
    <location>
        <begin position="1383"/>
        <end position="1402"/>
    </location>
</feature>
<comment type="caution">
    <text evidence="11">The sequence shown here is derived from an EMBL/GenBank/DDBJ whole genome shotgun (WGS) entry which is preliminary data.</text>
</comment>
<dbReference type="CDD" id="cd03232">
    <property type="entry name" value="ABCG_PDR_domain2"/>
    <property type="match status" value="1"/>
</dbReference>
<accession>A0A4S4L184</accession>
<evidence type="ECO:0000256" key="3">
    <source>
        <dbReference type="ARBA" id="ARBA00022448"/>
    </source>
</evidence>
<dbReference type="InterPro" id="IPR003593">
    <property type="entry name" value="AAA+_ATPase"/>
</dbReference>
<keyword evidence="12" id="KW-1185">Reference proteome</keyword>
<feature type="domain" description="ABC transporter" evidence="10">
    <location>
        <begin position="248"/>
        <end position="494"/>
    </location>
</feature>
<keyword evidence="6" id="KW-0067">ATP-binding</keyword>
<evidence type="ECO:0000256" key="7">
    <source>
        <dbReference type="ARBA" id="ARBA00022989"/>
    </source>
</evidence>
<keyword evidence="5" id="KW-0547">Nucleotide-binding</keyword>
<dbReference type="InterPro" id="IPR003439">
    <property type="entry name" value="ABC_transporter-like_ATP-bd"/>
</dbReference>
<dbReference type="PROSITE" id="PS50893">
    <property type="entry name" value="ABC_TRANSPORTER_2"/>
    <property type="match status" value="2"/>
</dbReference>
<evidence type="ECO:0000256" key="2">
    <source>
        <dbReference type="ARBA" id="ARBA00006012"/>
    </source>
</evidence>
<dbReference type="PANTHER" id="PTHR19241">
    <property type="entry name" value="ATP-BINDING CASSETTE TRANSPORTER"/>
    <property type="match status" value="1"/>
</dbReference>
<dbReference type="GO" id="GO:0140359">
    <property type="term" value="F:ABC-type transporter activity"/>
    <property type="evidence" value="ECO:0007669"/>
    <property type="project" value="InterPro"/>
</dbReference>
<protein>
    <recommendedName>
        <fullName evidence="10">ABC transporter domain-containing protein</fullName>
    </recommendedName>
</protein>
<dbReference type="GO" id="GO:0005524">
    <property type="term" value="F:ATP binding"/>
    <property type="evidence" value="ECO:0007669"/>
    <property type="project" value="UniProtKB-KW"/>
</dbReference>